<proteinExistence type="predicted"/>
<dbReference type="OrthoDB" id="8215052at2"/>
<dbReference type="Pfam" id="PF19263">
    <property type="entry name" value="DUF5906"/>
    <property type="match status" value="1"/>
</dbReference>
<dbReference type="EMBL" id="CP016616">
    <property type="protein sequence ID" value="ANY76816.1"/>
    <property type="molecule type" value="Genomic_DNA"/>
</dbReference>
<dbReference type="InterPro" id="IPR045455">
    <property type="entry name" value="NrS-1_pol-like_helicase"/>
</dbReference>
<dbReference type="RefSeq" id="WP_099507751.1">
    <property type="nucleotide sequence ID" value="NZ_CP016616.1"/>
</dbReference>
<organism evidence="3">
    <name type="scientific">Microvirga ossetica</name>
    <dbReference type="NCBI Taxonomy" id="1882682"/>
    <lineage>
        <taxon>Bacteria</taxon>
        <taxon>Pseudomonadati</taxon>
        <taxon>Pseudomonadota</taxon>
        <taxon>Alphaproteobacteria</taxon>
        <taxon>Hyphomicrobiales</taxon>
        <taxon>Methylobacteriaceae</taxon>
        <taxon>Microvirga</taxon>
    </lineage>
</organism>
<sequence length="513" mass="57016">MREAPSPDEILKQYGDPVADEPPPGAASGEFEQAAQVIERLASLPPLEYERERKAAAKRLGLPVAALDRFVKAEQRKRRKGAGARDEGAFSGDLALSDFVALMPLGRFIFKPTGAVWPAQSVDSRVPPIDPDGVEPMAASAWLSRNAAVEQMTWAPGEEQLIHDRLVSDGGWIARPGCTAFNLYRPPVIAPSTENPAPWLEHVRAIYLDEFDHIVGWCAHRVQRPQEKINHALVLGGRQGIGKDTILEPIKSAVGPWNFMEVSPTQVIGRFNGHLKSVVLRVSEARDLGDVDRFAFYEHMKAVIAAPPDVQRVDEKFLPEYGIPNVCGVVITTNNKVGGLYLPEDDRRHFIAWSGRTKDDFAAAYWSGLYDWLDRQGGREAVAGFLHRYDLSGFDPKAPPPHTPAFYEIASASRASEDDEMADTLDALGWPKAVTVADIKQGASAEFRLWLDDRKNRKAIAYRLETNGYTLVRNPHQKEGRWKVGGRNTAIYASDKLTDRERRDAAERLANWA</sequence>
<reference evidence="3" key="1">
    <citation type="submission" date="2016-07" db="EMBL/GenBank/DDBJ databases">
        <title>Microvirga ossetica sp. nov. a new species of rhizobia isolated from root nodules of the legume species Vicia alpestris Steven originated from North Ossetia region in the Caucasus.</title>
        <authorList>
            <person name="Safronova V.I."/>
            <person name="Kuznetsova I.G."/>
            <person name="Sazanova A.L."/>
            <person name="Belimov A."/>
            <person name="Andronov E."/>
            <person name="Osledkin Y.S."/>
            <person name="Onishchuk O.P."/>
            <person name="Kurchak O.N."/>
            <person name="Shaposhnikov A.I."/>
            <person name="Willems A."/>
            <person name="Tikhonovich I.A."/>
        </authorList>
    </citation>
    <scope>NUCLEOTIDE SEQUENCE [LARGE SCALE GENOMIC DNA]</scope>
    <source>
        <strain evidence="3">V5/3M</strain>
    </source>
</reference>
<feature type="domain" description="NrS-1 polymerase-like helicase" evidence="2">
    <location>
        <begin position="236"/>
        <end position="348"/>
    </location>
</feature>
<feature type="compositionally biased region" description="Basic and acidic residues" evidence="1">
    <location>
        <begin position="1"/>
        <end position="11"/>
    </location>
</feature>
<dbReference type="AlphaFoldDB" id="A0A1B2EA13"/>
<dbReference type="KEGG" id="moc:BB934_00100"/>
<feature type="region of interest" description="Disordered" evidence="1">
    <location>
        <begin position="1"/>
        <end position="28"/>
    </location>
</feature>
<evidence type="ECO:0000259" key="2">
    <source>
        <dbReference type="Pfam" id="PF19263"/>
    </source>
</evidence>
<accession>A0A1B2EA13</accession>
<evidence type="ECO:0000256" key="1">
    <source>
        <dbReference type="SAM" id="MobiDB-lite"/>
    </source>
</evidence>
<name>A0A1B2EA13_9HYPH</name>
<protein>
    <recommendedName>
        <fullName evidence="2">NrS-1 polymerase-like helicase domain-containing protein</fullName>
    </recommendedName>
</protein>
<evidence type="ECO:0000313" key="3">
    <source>
        <dbReference type="EMBL" id="ANY76816.1"/>
    </source>
</evidence>
<gene>
    <name evidence="3" type="ORF">BB934_00100</name>
</gene>